<dbReference type="GeneID" id="5701080"/>
<protein>
    <submittedName>
        <fullName evidence="2">Uncharacterized protein</fullName>
    </submittedName>
</protein>
<dbReference type="VEuPathDB" id="GiardiaDB:GL50803_10802"/>
<gene>
    <name evidence="2" type="ORF">GL50803_0010802</name>
</gene>
<dbReference type="KEGG" id="gla:GL50803_0010802"/>
<name>A8BAY5_GIAIC</name>
<reference evidence="2 3" key="1">
    <citation type="journal article" date="2007" name="Science">
        <title>Genomic minimalism in the early diverging intestinal parasite Giardia lamblia.</title>
        <authorList>
            <person name="Morrison H.G."/>
            <person name="McArthur A.G."/>
            <person name="Gillin F.D."/>
            <person name="Aley S.B."/>
            <person name="Adam R.D."/>
            <person name="Olsen G.J."/>
            <person name="Best A.A."/>
            <person name="Cande W.Z."/>
            <person name="Chen F."/>
            <person name="Cipriano M.J."/>
            <person name="Davids B.J."/>
            <person name="Dawson S.C."/>
            <person name="Elmendorf H.G."/>
            <person name="Hehl A.B."/>
            <person name="Holder M.E."/>
            <person name="Huse S.M."/>
            <person name="Kim U.U."/>
            <person name="Lasek-Nesselquist E."/>
            <person name="Manning G."/>
            <person name="Nigam A."/>
            <person name="Nixon J.E."/>
            <person name="Palm D."/>
            <person name="Passamaneck N.E."/>
            <person name="Prabhu A."/>
            <person name="Reich C.I."/>
            <person name="Reiner D.S."/>
            <person name="Samuelson J."/>
            <person name="Svard S.G."/>
            <person name="Sogin M.L."/>
        </authorList>
    </citation>
    <scope>NUCLEOTIDE SEQUENCE [LARGE SCALE GENOMIC DNA]</scope>
    <source>
        <strain evidence="2 3">WB C6</strain>
    </source>
</reference>
<evidence type="ECO:0000313" key="3">
    <source>
        <dbReference type="Proteomes" id="UP000001548"/>
    </source>
</evidence>
<comment type="caution">
    <text evidence="2">The sequence shown here is derived from an EMBL/GenBank/DDBJ whole genome shotgun (WGS) entry which is preliminary data.</text>
</comment>
<dbReference type="Proteomes" id="UP000001548">
    <property type="component" value="Unassembled WGS sequence"/>
</dbReference>
<feature type="compositionally biased region" description="Acidic residues" evidence="1">
    <location>
        <begin position="309"/>
        <end position="326"/>
    </location>
</feature>
<dbReference type="InterPro" id="IPR036390">
    <property type="entry name" value="WH_DNA-bd_sf"/>
</dbReference>
<dbReference type="AlphaFoldDB" id="A8BAY5"/>
<dbReference type="HOGENOM" id="CLU_273053_0_0_1"/>
<evidence type="ECO:0000313" key="2">
    <source>
        <dbReference type="EMBL" id="KAE8302109.1"/>
    </source>
</evidence>
<proteinExistence type="predicted"/>
<feature type="compositionally biased region" description="Polar residues" evidence="1">
    <location>
        <begin position="339"/>
        <end position="355"/>
    </location>
</feature>
<evidence type="ECO:0000256" key="1">
    <source>
        <dbReference type="SAM" id="MobiDB-lite"/>
    </source>
</evidence>
<dbReference type="OMA" id="VANSECH"/>
<feature type="region of interest" description="Disordered" evidence="1">
    <location>
        <begin position="306"/>
        <end position="355"/>
    </location>
</feature>
<keyword evidence="3" id="KW-1185">Reference proteome</keyword>
<accession>A8BAY5</accession>
<dbReference type="EMBL" id="AACB03000004">
    <property type="protein sequence ID" value="KAE8302109.1"/>
    <property type="molecule type" value="Genomic_DNA"/>
</dbReference>
<dbReference type="SUPFAM" id="SSF46785">
    <property type="entry name" value="Winged helix' DNA-binding domain"/>
    <property type="match status" value="1"/>
</dbReference>
<sequence length="1181" mass="129736">MEHAQSNPTASAPLLDVSYEFTHADVLSCLEDTNSPVPEFSTKTQYTSFRDALAGIFSNFSIEIYTEVSNHFGFEGVSDYDLTSVANSECHLSVIQPQAPSPSFLKDATQSGNFPGVVELLKMSLRVYVDEIEGVIKGACMISDSDPLLISQSFAVLLAVWNDLRTKLANTSTLFAGYGLPLNTVRDTFIDALTTDLINEERAKKIISLIINGISTYLLGSEQPHILSLRAMISFVGAVHSQYIDELVDKLIPSVVAILRGKLNGLLTNKQGSQKASLELLHSIQARIKPALSRGLLHNLSLSTSDCSYDSEEETDSEGGDDLQEDDTCKAQPGVPSDGSANVTNTEISVPIGSTDNADDANDSLLIRHHAPVMNSDICVAILSVISSLNEFTEVLAYLLQVTYVELPTKVTTAMRCMQRNSGLFMPSQECLNILEVQSNLSHLRTSLLSAVLNDLEPLLTSPILSYTVIFNYFNGGKGLIYHLYVLAYEAEERCGAAEDSPLSLIDNFITRSLDLSLKYAYRNPGTYSLCIDKFLANPFVVDQSYLKGNPPTFPVAQVLAVNLIYLNSVSEDIQETLRYLLSNSLLVTLRKMQSNLSSGKVYELENPSLKAHVYTAAYVDTLCCNSNSSVAFVSAEAILVLVDSIIRFICLLELKLKELDELFCNPEPHEQIREYLSLLSCPSVPGQPLEALLRQIFCPSSSLRLPQLLLCALLAYCGHSCNSLLASKNSEPQGPVTTVAAAPIGTSNGITFRSSTKIAWEKMLIHKAPPRKQPLFHNLLDIAEMMGRFSWPILSSCMGFLRKNDGSLAAIVSRMINLSLNRFLCFSTSHALLILEQESYLEFRSSIPSDDISDICHKYLNNITSASSVAHAAKNMTMSDTNYILINAAFQSFLDETFIHVSAARKTPMLTTDIQKMLMAFVSGHVRVISPLLKSTLEASDVPPLHVLSLSGSIIICTREVADTLDFVLQRTRVFPADLATVLGEVFSSVYPQMIRDGLLAMDSKGYLTVHSSLAKTKSAKEQLKDLTRQDPIASFFNRERCDYFCFSYANEGPHYKHLDCYTWYHSLDSVRCLPSKQEVSAADGQSDAITDAAPTVIVPQSAPQAMGKDINTVIALANAFIVRLVKTCGPLSRREIIDRCVEEVSGTSNETAKSSLDNLIDMDYLSYVDGDSSLLAYVM</sequence>
<dbReference type="RefSeq" id="XP_001708171.1">
    <property type="nucleotide sequence ID" value="XM_001708119.1"/>
</dbReference>
<organism evidence="2 3">
    <name type="scientific">Giardia intestinalis (strain ATCC 50803 / WB clone C6)</name>
    <name type="common">Giardia lamblia</name>
    <dbReference type="NCBI Taxonomy" id="184922"/>
    <lineage>
        <taxon>Eukaryota</taxon>
        <taxon>Metamonada</taxon>
        <taxon>Diplomonadida</taxon>
        <taxon>Hexamitidae</taxon>
        <taxon>Giardiinae</taxon>
        <taxon>Giardia</taxon>
    </lineage>
</organism>